<dbReference type="InterPro" id="IPR036397">
    <property type="entry name" value="RNaseH_sf"/>
</dbReference>
<evidence type="ECO:0000256" key="7">
    <source>
        <dbReference type="ARBA" id="ARBA00022839"/>
    </source>
</evidence>
<dbReference type="InterPro" id="IPR013520">
    <property type="entry name" value="Ribonucl_H"/>
</dbReference>
<dbReference type="HOGENOM" id="CLU_012117_1_0_9"/>
<dbReference type="EMBL" id="JXJQ01000008">
    <property type="protein sequence ID" value="KJY61768.1"/>
    <property type="molecule type" value="Genomic_DNA"/>
</dbReference>
<dbReference type="EC" id="3.1.-.-" evidence="10"/>
<dbReference type="Pfam" id="PF13307">
    <property type="entry name" value="Helicase_C_2"/>
    <property type="match status" value="1"/>
</dbReference>
<keyword evidence="6 10" id="KW-0378">Hydrolase</keyword>
<dbReference type="PROSITE" id="PS51193">
    <property type="entry name" value="HELICASE_ATP_BIND_2"/>
    <property type="match status" value="1"/>
</dbReference>
<dbReference type="SMART" id="SM00491">
    <property type="entry name" value="HELICc2"/>
    <property type="match status" value="1"/>
</dbReference>
<dbReference type="InterPro" id="IPR006054">
    <property type="entry name" value="DnaQ"/>
</dbReference>
<organism evidence="12 13">
    <name type="scientific">Bombilactobacillus mellifer</name>
    <dbReference type="NCBI Taxonomy" id="1218492"/>
    <lineage>
        <taxon>Bacteria</taxon>
        <taxon>Bacillati</taxon>
        <taxon>Bacillota</taxon>
        <taxon>Bacilli</taxon>
        <taxon>Lactobacillales</taxon>
        <taxon>Lactobacillaceae</taxon>
        <taxon>Bombilactobacillus</taxon>
    </lineage>
</organism>
<keyword evidence="3" id="KW-0235">DNA replication</keyword>
<dbReference type="InterPro" id="IPR006310">
    <property type="entry name" value="DinG"/>
</dbReference>
<dbReference type="InterPro" id="IPR014013">
    <property type="entry name" value="Helic_SF1/SF2_ATP-bd_DinG/Rad3"/>
</dbReference>
<evidence type="ECO:0000313" key="12">
    <source>
        <dbReference type="EMBL" id="KJY61768.1"/>
    </source>
</evidence>
<feature type="domain" description="Helicase ATP-binding" evidence="11">
    <location>
        <begin position="246"/>
        <end position="504"/>
    </location>
</feature>
<dbReference type="AlphaFoldDB" id="A0A0F4LTS3"/>
<keyword evidence="2" id="KW-0548">Nucleotidyltransferase</keyword>
<dbReference type="SUPFAM" id="SSF52540">
    <property type="entry name" value="P-loop containing nucleoside triphosphate hydrolases"/>
    <property type="match status" value="2"/>
</dbReference>
<dbReference type="GO" id="GO:0005829">
    <property type="term" value="C:cytosol"/>
    <property type="evidence" value="ECO:0007669"/>
    <property type="project" value="TreeGrafter"/>
</dbReference>
<evidence type="ECO:0000256" key="6">
    <source>
        <dbReference type="ARBA" id="ARBA00022801"/>
    </source>
</evidence>
<comment type="similarity">
    <text evidence="10">Belongs to the helicase family. DinG subfamily. Type 2 sub-subfamily.</text>
</comment>
<evidence type="ECO:0000256" key="10">
    <source>
        <dbReference type="RuleBase" id="RU364106"/>
    </source>
</evidence>
<dbReference type="GO" id="GO:0008408">
    <property type="term" value="F:3'-5' exonuclease activity"/>
    <property type="evidence" value="ECO:0007669"/>
    <property type="project" value="InterPro"/>
</dbReference>
<keyword evidence="9" id="KW-0239">DNA-directed DNA polymerase</keyword>
<dbReference type="SUPFAM" id="SSF53098">
    <property type="entry name" value="Ribonuclease H-like"/>
    <property type="match status" value="1"/>
</dbReference>
<keyword evidence="4 10" id="KW-0540">Nuclease</keyword>
<dbReference type="InterPro" id="IPR006555">
    <property type="entry name" value="ATP-dep_Helicase_C"/>
</dbReference>
<dbReference type="Proteomes" id="UP000033558">
    <property type="component" value="Unassembled WGS sequence"/>
</dbReference>
<gene>
    <name evidence="10" type="primary">dinG</name>
    <name evidence="12" type="ORF">JG30_08200</name>
</gene>
<dbReference type="PANTHER" id="PTHR30231">
    <property type="entry name" value="DNA POLYMERASE III SUBUNIT EPSILON"/>
    <property type="match status" value="1"/>
</dbReference>
<proteinExistence type="inferred from homology"/>
<dbReference type="GO" id="GO:0005524">
    <property type="term" value="F:ATP binding"/>
    <property type="evidence" value="ECO:0007669"/>
    <property type="project" value="UniProtKB-KW"/>
</dbReference>
<dbReference type="FunFam" id="3.30.420.10:FF:000045">
    <property type="entry name" value="3'-5' exonuclease DinG"/>
    <property type="match status" value="1"/>
</dbReference>
<dbReference type="Pfam" id="PF00270">
    <property type="entry name" value="DEAD"/>
    <property type="match status" value="1"/>
</dbReference>
<dbReference type="InterPro" id="IPR011545">
    <property type="entry name" value="DEAD/DEAH_box_helicase_dom"/>
</dbReference>
<dbReference type="GO" id="GO:0016818">
    <property type="term" value="F:hydrolase activity, acting on acid anhydrides, in phosphorus-containing anhydrides"/>
    <property type="evidence" value="ECO:0007669"/>
    <property type="project" value="InterPro"/>
</dbReference>
<dbReference type="InterPro" id="IPR027417">
    <property type="entry name" value="P-loop_NTPase"/>
</dbReference>
<dbReference type="NCBIfam" id="TIGR00573">
    <property type="entry name" value="dnaq"/>
    <property type="match status" value="1"/>
</dbReference>
<comment type="function">
    <text evidence="10">3'-5' exonuclease.</text>
</comment>
<keyword evidence="7 10" id="KW-0269">Exonuclease</keyword>
<dbReference type="Pfam" id="PF00929">
    <property type="entry name" value="RNase_T"/>
    <property type="match status" value="1"/>
</dbReference>
<dbReference type="GO" id="GO:0003887">
    <property type="term" value="F:DNA-directed DNA polymerase activity"/>
    <property type="evidence" value="ECO:0007669"/>
    <property type="project" value="UniProtKB-KW"/>
</dbReference>
<evidence type="ECO:0000256" key="1">
    <source>
        <dbReference type="ARBA" id="ARBA00022679"/>
    </source>
</evidence>
<evidence type="ECO:0000256" key="3">
    <source>
        <dbReference type="ARBA" id="ARBA00022705"/>
    </source>
</evidence>
<dbReference type="NCBIfam" id="TIGR01407">
    <property type="entry name" value="dinG_rel"/>
    <property type="match status" value="1"/>
</dbReference>
<name>A0A0F4LTS3_9LACO</name>
<dbReference type="Gene3D" id="3.30.420.10">
    <property type="entry name" value="Ribonuclease H-like superfamily/Ribonuclease H"/>
    <property type="match status" value="1"/>
</dbReference>
<accession>A0A0F4LTS3</accession>
<dbReference type="CDD" id="cd06127">
    <property type="entry name" value="DEDDh"/>
    <property type="match status" value="1"/>
</dbReference>
<dbReference type="PANTHER" id="PTHR30231:SF41">
    <property type="entry name" value="DNA POLYMERASE III SUBUNIT EPSILON"/>
    <property type="match status" value="1"/>
</dbReference>
<evidence type="ECO:0000256" key="9">
    <source>
        <dbReference type="ARBA" id="ARBA00022932"/>
    </source>
</evidence>
<dbReference type="SMART" id="SM00479">
    <property type="entry name" value="EXOIII"/>
    <property type="match status" value="1"/>
</dbReference>
<dbReference type="GO" id="GO:0003677">
    <property type="term" value="F:DNA binding"/>
    <property type="evidence" value="ECO:0007669"/>
    <property type="project" value="InterPro"/>
</dbReference>
<keyword evidence="8 10" id="KW-0067">ATP-binding</keyword>
<keyword evidence="1" id="KW-0808">Transferase</keyword>
<dbReference type="STRING" id="1218492.JG30_08200"/>
<dbReference type="RefSeq" id="WP_046316411.1">
    <property type="nucleotide sequence ID" value="NZ_JBHSZT010000001.1"/>
</dbReference>
<dbReference type="PATRIC" id="fig|1218492.5.peg.958"/>
<dbReference type="InterPro" id="IPR012337">
    <property type="entry name" value="RNaseH-like_sf"/>
</dbReference>
<dbReference type="Gene3D" id="3.40.50.300">
    <property type="entry name" value="P-loop containing nucleotide triphosphate hydrolases"/>
    <property type="match status" value="2"/>
</dbReference>
<dbReference type="GO" id="GO:0045004">
    <property type="term" value="P:DNA replication proofreading"/>
    <property type="evidence" value="ECO:0007669"/>
    <property type="project" value="TreeGrafter"/>
</dbReference>
<dbReference type="OrthoDB" id="9803913at2"/>
<dbReference type="GO" id="GO:0004386">
    <property type="term" value="F:helicase activity"/>
    <property type="evidence" value="ECO:0007669"/>
    <property type="project" value="InterPro"/>
</dbReference>
<protein>
    <recommendedName>
        <fullName evidence="10">3'-5' exonuclease DinG</fullName>
        <ecNumber evidence="10">3.1.-.-</ecNumber>
    </recommendedName>
</protein>
<keyword evidence="13" id="KW-1185">Reference proteome</keyword>
<evidence type="ECO:0000259" key="11">
    <source>
        <dbReference type="PROSITE" id="PS51193"/>
    </source>
</evidence>
<evidence type="ECO:0000256" key="8">
    <source>
        <dbReference type="ARBA" id="ARBA00022840"/>
    </source>
</evidence>
<evidence type="ECO:0000256" key="5">
    <source>
        <dbReference type="ARBA" id="ARBA00022741"/>
    </source>
</evidence>
<comment type="caution">
    <text evidence="12">The sequence shown here is derived from an EMBL/GenBank/DDBJ whole genome shotgun (WGS) entry which is preliminary data.</text>
</comment>
<sequence>MDIETKYLVVDLETTGTKWKQGDRIIQFAATLVEKDHLTQQYNFLINPKQPISERISELTNLTNDQLAQQPPFAFYAPKIQALLQDVVFVAHNVNFDWPFLQDALRAAGYAVPNIAAIDTVQLAQILLPQAPSFKLSDLTRYLNIEHDQPHQADSDAAATAQLFLYLKQCLQHLPVLTLKTLQRFSGGLLRQTGDFIDSISEQMQNQPAVLAADLVEVHHLILKRPTRSSHSLPQASKFPLSLAKKKQLLGPKIELRPQQMKMMNFVYRKTITQTPLALIDAPTGMGKTLGYLLPLSYAVDQGQVVVIATSTKLLQQQLLQEALPILNHLRQHHYSAVTISSPYNYLDLDNFYFWLFHAPIRRSTAIVKMRLLVWLTQTETGNLNELNLTNYDNDFFKLIRSNGHRQQSQFHEYEFWQRRQRQVAQSDFIITNQAYLLRSLNTKIWSDSAILVVDEASSLLNHSLQLHACLTIGVLKTALKKTSDLLYQNRVTLRDFFATNQLAAWTHDDLSSLQAAFDTFTQQLAIFQADLSSHYLKKLVPLDQRQKPITLALNPEQILPLTLQRLEKLARSLQSILLKLSKLFDLYEAIQPNTPIIINRIIYQLRTEYSTLVYQERQIEDLLASGSIWRTHTSWILQQTQYHNWDSLSLCTQLFDQSNYLTALQEQFSCCLFIGGTLAYHHSFQNFQQQLGLTQPLDRQQKLILKRDFALETRLQVYVAEHIPPPRAQADYEQQLTQCLWEILKSQSGKVLILFNSLTTIQTVVSYLATTNLANQWEFLVQGNGSNARLQKRFALGRQVVLFATQSFGEGVNLAPHALKLVIITHLPFDALDDPLVQAKSDFWRRQHLNPFTVESLPTATRRLKQQVGRLIRTPEDRGVLLFLDSRIANTRYGQQMYRELGLPKYQVFNSNAAIVQQLKMFL</sequence>
<evidence type="ECO:0000256" key="4">
    <source>
        <dbReference type="ARBA" id="ARBA00022722"/>
    </source>
</evidence>
<keyword evidence="5 10" id="KW-0547">Nucleotide-binding</keyword>
<reference evidence="12 13" key="1">
    <citation type="submission" date="2015-01" db="EMBL/GenBank/DDBJ databases">
        <title>Comparative genomics of the lactic acid bacteria isolated from the honey bee gut.</title>
        <authorList>
            <person name="Ellegaard K.M."/>
            <person name="Tamarit D."/>
            <person name="Javelind E."/>
            <person name="Olofsson T."/>
            <person name="Andersson S.G."/>
            <person name="Vasquez A."/>
        </authorList>
    </citation>
    <scope>NUCLEOTIDE SEQUENCE [LARGE SCALE GENOMIC DNA]</scope>
    <source>
        <strain evidence="12 13">Bin4</strain>
    </source>
</reference>
<evidence type="ECO:0000256" key="2">
    <source>
        <dbReference type="ARBA" id="ARBA00022695"/>
    </source>
</evidence>
<evidence type="ECO:0000313" key="13">
    <source>
        <dbReference type="Proteomes" id="UP000033558"/>
    </source>
</evidence>